<organism evidence="3 5">
    <name type="scientific">Kaistella antarctica</name>
    <dbReference type="NCBI Taxonomy" id="266748"/>
    <lineage>
        <taxon>Bacteria</taxon>
        <taxon>Pseudomonadati</taxon>
        <taxon>Bacteroidota</taxon>
        <taxon>Flavobacteriia</taxon>
        <taxon>Flavobacteriales</taxon>
        <taxon>Weeksellaceae</taxon>
        <taxon>Chryseobacterium group</taxon>
        <taxon>Kaistella</taxon>
    </lineage>
</organism>
<accession>A0A3S4WTN0</accession>
<keyword evidence="1" id="KW-1133">Transmembrane helix</keyword>
<name>A0A3S4WTN0_9FLAO</name>
<evidence type="ECO:0000256" key="1">
    <source>
        <dbReference type="SAM" id="Phobius"/>
    </source>
</evidence>
<keyword evidence="1" id="KW-0472">Membrane</keyword>
<evidence type="ECO:0000313" key="3">
    <source>
        <dbReference type="EMBL" id="VEI00590.1"/>
    </source>
</evidence>
<feature type="transmembrane region" description="Helical" evidence="1">
    <location>
        <begin position="130"/>
        <end position="153"/>
    </location>
</feature>
<dbReference type="EMBL" id="JPEP01000002">
    <property type="protein sequence ID" value="KEY18049.1"/>
    <property type="molecule type" value="Genomic_DNA"/>
</dbReference>
<sequence>MKKTVGYLLIVIAVTIFGFRVSKGIEFKQNVSGYLKRASNANTIDLAEEELTRSLQYLEGKKMTTGYTSVLYKTPDEDVDFWYRNLKASQHELQTLTSSSALEKTNVLMKLRETLQDTPKGISAFPNNKLWTVLMFFSVIGCFIGVIILTVEYENEQQKKNKKVE</sequence>
<dbReference type="AlphaFoldDB" id="A0A3S4WTN0"/>
<reference evidence="2 4" key="1">
    <citation type="submission" date="2014-07" db="EMBL/GenBank/DDBJ databases">
        <authorList>
            <person name="Pisani N.G."/>
            <person name="Newman J.D."/>
        </authorList>
    </citation>
    <scope>NUCLEOTIDE SEQUENCE [LARGE SCALE GENOMIC DNA]</scope>
    <source>
        <strain evidence="2 4">LMG 24720</strain>
    </source>
</reference>
<evidence type="ECO:0000313" key="2">
    <source>
        <dbReference type="EMBL" id="KEY18049.1"/>
    </source>
</evidence>
<dbReference type="STRING" id="266748.HY04_05860"/>
<evidence type="ECO:0000313" key="5">
    <source>
        <dbReference type="Proteomes" id="UP000270036"/>
    </source>
</evidence>
<dbReference type="KEGG" id="cant:NCTC13489_02186"/>
<dbReference type="RefSeq" id="WP_034718084.1">
    <property type="nucleotide sequence ID" value="NZ_FOIX01000001.1"/>
</dbReference>
<protein>
    <submittedName>
        <fullName evidence="3">Uncharacterized protein</fullName>
    </submittedName>
</protein>
<keyword evidence="1" id="KW-0812">Transmembrane</keyword>
<evidence type="ECO:0000313" key="4">
    <source>
        <dbReference type="Proteomes" id="UP000028349"/>
    </source>
</evidence>
<dbReference type="Proteomes" id="UP000028349">
    <property type="component" value="Unassembled WGS sequence"/>
</dbReference>
<proteinExistence type="predicted"/>
<reference evidence="3 5" key="2">
    <citation type="submission" date="2018-12" db="EMBL/GenBank/DDBJ databases">
        <authorList>
            <consortium name="Pathogen Informatics"/>
        </authorList>
    </citation>
    <scope>NUCLEOTIDE SEQUENCE [LARGE SCALE GENOMIC DNA]</scope>
    <source>
        <strain evidence="3 5">NCTC13489</strain>
    </source>
</reference>
<keyword evidence="4" id="KW-1185">Reference proteome</keyword>
<dbReference type="Proteomes" id="UP000270036">
    <property type="component" value="Chromosome"/>
</dbReference>
<dbReference type="EMBL" id="LR134441">
    <property type="protein sequence ID" value="VEI00590.1"/>
    <property type="molecule type" value="Genomic_DNA"/>
</dbReference>
<gene>
    <name evidence="2" type="ORF">HY04_05860</name>
    <name evidence="3" type="ORF">NCTC13489_02186</name>
</gene>